<accession>A0A285PD60</accession>
<organism evidence="1 2">
    <name type="scientific">Terribacillus aidingensis</name>
    <dbReference type="NCBI Taxonomy" id="586416"/>
    <lineage>
        <taxon>Bacteria</taxon>
        <taxon>Bacillati</taxon>
        <taxon>Bacillota</taxon>
        <taxon>Bacilli</taxon>
        <taxon>Bacillales</taxon>
        <taxon>Bacillaceae</taxon>
        <taxon>Terribacillus</taxon>
    </lineage>
</organism>
<protein>
    <recommendedName>
        <fullName evidence="3">DUF2953 domain-containing protein</fullName>
    </recommendedName>
</protein>
<keyword evidence="2" id="KW-1185">Reference proteome</keyword>
<gene>
    <name evidence="1" type="ORF">SAMN05421503_3456</name>
</gene>
<evidence type="ECO:0000313" key="1">
    <source>
        <dbReference type="EMBL" id="SNZ18076.1"/>
    </source>
</evidence>
<sequence length="178" mass="20252">MWMAIIIVAIILLILLIVALSAKVMLHIYYEEKHWRIKVSVVGIVVYKKRFSQQTPNQSATAEKLKESLDTMTEDLRKLWHAFPYLVHIAKTAELHQLRWHTTIGTADAASAGTLAGVIWTFKGIIQQFISLHIQVTKPFDIQVNPVFHTAVFDSNFQCIVSIRTGKAMQAIISNVRR</sequence>
<dbReference type="AlphaFoldDB" id="A0A285PD60"/>
<dbReference type="EMBL" id="OBEK01000008">
    <property type="protein sequence ID" value="SNZ18076.1"/>
    <property type="molecule type" value="Genomic_DNA"/>
</dbReference>
<dbReference type="InterPro" id="IPR021338">
    <property type="entry name" value="DUF2953"/>
</dbReference>
<name>A0A285PD60_9BACI</name>
<evidence type="ECO:0000313" key="2">
    <source>
        <dbReference type="Proteomes" id="UP000219356"/>
    </source>
</evidence>
<evidence type="ECO:0008006" key="3">
    <source>
        <dbReference type="Google" id="ProtNLM"/>
    </source>
</evidence>
<reference evidence="2" key="1">
    <citation type="submission" date="2017-09" db="EMBL/GenBank/DDBJ databases">
        <authorList>
            <person name="Varghese N."/>
            <person name="Submissions S."/>
        </authorList>
    </citation>
    <scope>NUCLEOTIDE SEQUENCE [LARGE SCALE GENOMIC DNA]</scope>
    <source>
        <strain evidence="2">CGMCC 1.8913</strain>
    </source>
</reference>
<dbReference type="Proteomes" id="UP000219356">
    <property type="component" value="Unassembled WGS sequence"/>
</dbReference>
<dbReference type="Pfam" id="PF11167">
    <property type="entry name" value="DUF2953"/>
    <property type="match status" value="1"/>
</dbReference>
<proteinExistence type="predicted"/>
<dbReference type="RefSeq" id="WP_179637161.1">
    <property type="nucleotide sequence ID" value="NZ_OBEK01000008.1"/>
</dbReference>